<comment type="similarity">
    <text evidence="2 5">Belongs to the pseudouridine synthase RluA family.</text>
</comment>
<keyword evidence="4" id="KW-0694">RNA-binding</keyword>
<evidence type="ECO:0000256" key="1">
    <source>
        <dbReference type="ARBA" id="ARBA00000073"/>
    </source>
</evidence>
<sequence length="322" mass="36841">MQVLHISSKEAGQRLDKFLQKYMNQAPKSFIYKMLRKKNIVLNKKKADGSEKIIEDDEITLFLSDETIGKFTKHEIVAEQVPLAVVYENTHVLIMNKPAGMLSQKASADDISANEYMISYLIHSRQLSREDLRTFRPGVCNRLDRNTSGLLLAGKTVTGLQEMSRLLKERTIQKYYLCLVQGEVRNAEHISGYLHKNEKCNKVEIYQTPRPGASRIETAYEPLRSNGNVTLLKVELITGKTHQIRSHLAGCGHGIIGDAKYGDSVWNEKYRKKYGLRHQLLHAWKLCFPKMQEPFGDLSGRVAEAELPDLFKKILDEEHLKE</sequence>
<dbReference type="PANTHER" id="PTHR21600">
    <property type="entry name" value="MITOCHONDRIAL RNA PSEUDOURIDINE SYNTHASE"/>
    <property type="match status" value="1"/>
</dbReference>
<dbReference type="SMART" id="SM00363">
    <property type="entry name" value="S4"/>
    <property type="match status" value="1"/>
</dbReference>
<name>A0ABY5VI43_9FIRM</name>
<evidence type="ECO:0000256" key="3">
    <source>
        <dbReference type="ARBA" id="ARBA00023235"/>
    </source>
</evidence>
<dbReference type="RefSeq" id="WP_028528340.1">
    <property type="nucleotide sequence ID" value="NZ_CABLBR010000010.1"/>
</dbReference>
<dbReference type="Gene3D" id="3.30.2350.10">
    <property type="entry name" value="Pseudouridine synthase"/>
    <property type="match status" value="1"/>
</dbReference>
<dbReference type="PANTHER" id="PTHR21600:SF83">
    <property type="entry name" value="PSEUDOURIDYLATE SYNTHASE RPUSD4, MITOCHONDRIAL"/>
    <property type="match status" value="1"/>
</dbReference>
<evidence type="ECO:0000313" key="7">
    <source>
        <dbReference type="EMBL" id="UWP59646.1"/>
    </source>
</evidence>
<reference evidence="7" key="1">
    <citation type="journal article" date="2022" name="Cell">
        <title>Design, construction, and in vivo augmentation of a complex gut microbiome.</title>
        <authorList>
            <person name="Cheng A.G."/>
            <person name="Ho P.Y."/>
            <person name="Aranda-Diaz A."/>
            <person name="Jain S."/>
            <person name="Yu F.B."/>
            <person name="Meng X."/>
            <person name="Wang M."/>
            <person name="Iakiviak M."/>
            <person name="Nagashima K."/>
            <person name="Zhao A."/>
            <person name="Murugkar P."/>
            <person name="Patil A."/>
            <person name="Atabakhsh K."/>
            <person name="Weakley A."/>
            <person name="Yan J."/>
            <person name="Brumbaugh A.R."/>
            <person name="Higginbottom S."/>
            <person name="Dimas A."/>
            <person name="Shiver A.L."/>
            <person name="Deutschbauer A."/>
            <person name="Neff N."/>
            <person name="Sonnenburg J.L."/>
            <person name="Huang K.C."/>
            <person name="Fischbach M.A."/>
        </authorList>
    </citation>
    <scope>NUCLEOTIDE SEQUENCE</scope>
    <source>
        <strain evidence="7">DSM 19829</strain>
    </source>
</reference>
<dbReference type="PROSITE" id="PS50889">
    <property type="entry name" value="S4"/>
    <property type="match status" value="1"/>
</dbReference>
<evidence type="ECO:0000256" key="5">
    <source>
        <dbReference type="RuleBase" id="RU362028"/>
    </source>
</evidence>
<evidence type="ECO:0000259" key="6">
    <source>
        <dbReference type="SMART" id="SM00363"/>
    </source>
</evidence>
<dbReference type="NCBIfam" id="TIGR00005">
    <property type="entry name" value="rluA_subfam"/>
    <property type="match status" value="1"/>
</dbReference>
<dbReference type="InterPro" id="IPR050188">
    <property type="entry name" value="RluA_PseudoU_synthase"/>
</dbReference>
<dbReference type="InterPro" id="IPR006224">
    <property type="entry name" value="PsdUridine_synth_RluA-like_CS"/>
</dbReference>
<dbReference type="CDD" id="cd02869">
    <property type="entry name" value="PseudoU_synth_RluA_like"/>
    <property type="match status" value="1"/>
</dbReference>
<organism evidence="7 8">
    <name type="scientific">Ruminococcus gauvreauii</name>
    <dbReference type="NCBI Taxonomy" id="438033"/>
    <lineage>
        <taxon>Bacteria</taxon>
        <taxon>Bacillati</taxon>
        <taxon>Bacillota</taxon>
        <taxon>Clostridia</taxon>
        <taxon>Eubacteriales</taxon>
        <taxon>Oscillospiraceae</taxon>
        <taxon>Ruminococcus</taxon>
    </lineage>
</organism>
<dbReference type="InterPro" id="IPR036986">
    <property type="entry name" value="S4_RNA-bd_sf"/>
</dbReference>
<keyword evidence="8" id="KW-1185">Reference proteome</keyword>
<keyword evidence="3 5" id="KW-0413">Isomerase</keyword>
<dbReference type="InterPro" id="IPR020103">
    <property type="entry name" value="PsdUridine_synth_cat_dom_sf"/>
</dbReference>
<protein>
    <recommendedName>
        <fullName evidence="5">Pseudouridine synthase</fullName>
        <ecNumber evidence="5">5.4.99.-</ecNumber>
    </recommendedName>
</protein>
<feature type="domain" description="RNA-binding S4" evidence="6">
    <location>
        <begin position="13"/>
        <end position="77"/>
    </location>
</feature>
<evidence type="ECO:0000256" key="4">
    <source>
        <dbReference type="PROSITE-ProRule" id="PRU00182"/>
    </source>
</evidence>
<comment type="function">
    <text evidence="5">Responsible for synthesis of pseudouridine from uracil.</text>
</comment>
<dbReference type="InterPro" id="IPR006145">
    <property type="entry name" value="PsdUridine_synth_RsuA/RluA"/>
</dbReference>
<evidence type="ECO:0000313" key="8">
    <source>
        <dbReference type="Proteomes" id="UP001060164"/>
    </source>
</evidence>
<evidence type="ECO:0000256" key="2">
    <source>
        <dbReference type="ARBA" id="ARBA00010876"/>
    </source>
</evidence>
<accession>A0ABY5VI43</accession>
<dbReference type="InterPro" id="IPR006225">
    <property type="entry name" value="PsdUridine_synth_RluC/D"/>
</dbReference>
<proteinExistence type="inferred from homology"/>
<dbReference type="EMBL" id="CP102290">
    <property type="protein sequence ID" value="UWP59646.1"/>
    <property type="molecule type" value="Genomic_DNA"/>
</dbReference>
<gene>
    <name evidence="7" type="ORF">NQ502_00865</name>
</gene>
<dbReference type="Proteomes" id="UP001060164">
    <property type="component" value="Chromosome"/>
</dbReference>
<dbReference type="SUPFAM" id="SSF55120">
    <property type="entry name" value="Pseudouridine synthase"/>
    <property type="match status" value="1"/>
</dbReference>
<dbReference type="InterPro" id="IPR002942">
    <property type="entry name" value="S4_RNA-bd"/>
</dbReference>
<dbReference type="PROSITE" id="PS01129">
    <property type="entry name" value="PSI_RLU"/>
    <property type="match status" value="1"/>
</dbReference>
<dbReference type="Pfam" id="PF00849">
    <property type="entry name" value="PseudoU_synth_2"/>
    <property type="match status" value="1"/>
</dbReference>
<dbReference type="EC" id="5.4.99.-" evidence="5"/>
<dbReference type="Gene3D" id="3.10.290.10">
    <property type="entry name" value="RNA-binding S4 domain"/>
    <property type="match status" value="1"/>
</dbReference>
<comment type="catalytic activity">
    <reaction evidence="1 5">
        <text>a uridine in RNA = a pseudouridine in RNA</text>
        <dbReference type="Rhea" id="RHEA:48348"/>
        <dbReference type="Rhea" id="RHEA-COMP:12068"/>
        <dbReference type="Rhea" id="RHEA-COMP:12069"/>
        <dbReference type="ChEBI" id="CHEBI:65314"/>
        <dbReference type="ChEBI" id="CHEBI:65315"/>
    </reaction>
</comment>